<evidence type="ECO:0000313" key="2">
    <source>
        <dbReference type="EMBL" id="NKE71387.1"/>
    </source>
</evidence>
<dbReference type="RefSeq" id="WP_168059974.1">
    <property type="nucleotide sequence ID" value="NZ_VTOW01000002.1"/>
</dbReference>
<dbReference type="Proteomes" id="UP000534783">
    <property type="component" value="Unassembled WGS sequence"/>
</dbReference>
<evidence type="ECO:0000256" key="1">
    <source>
        <dbReference type="SAM" id="SignalP"/>
    </source>
</evidence>
<dbReference type="GO" id="GO:0016491">
    <property type="term" value="F:oxidoreductase activity"/>
    <property type="evidence" value="ECO:0007669"/>
    <property type="project" value="TreeGrafter"/>
</dbReference>
<dbReference type="EMBL" id="VTOW01000002">
    <property type="protein sequence ID" value="NKE71387.1"/>
    <property type="molecule type" value="Genomic_DNA"/>
</dbReference>
<dbReference type="InterPro" id="IPR011989">
    <property type="entry name" value="ARM-like"/>
</dbReference>
<evidence type="ECO:0000313" key="3">
    <source>
        <dbReference type="Proteomes" id="UP000534783"/>
    </source>
</evidence>
<name>A0A7X6DQD0_9BACT</name>
<gene>
    <name evidence="2" type="ORF">MNODULE_11615</name>
</gene>
<keyword evidence="3" id="KW-1185">Reference proteome</keyword>
<organism evidence="2 3">
    <name type="scientific">Candidatus Manganitrophus noduliformans</name>
    <dbReference type="NCBI Taxonomy" id="2606439"/>
    <lineage>
        <taxon>Bacteria</taxon>
        <taxon>Pseudomonadati</taxon>
        <taxon>Nitrospirota</taxon>
        <taxon>Nitrospiria</taxon>
        <taxon>Candidatus Troglogloeales</taxon>
        <taxon>Candidatus Manganitrophaceae</taxon>
        <taxon>Candidatus Manganitrophus</taxon>
    </lineage>
</organism>
<sequence>MRSSRVISLSIGLALLLTQGGFAFDEGPSKTETVSSLFKPENKNIDPIIFEELSRLAKDPDPYVRLEAVNQLNTWYEDPKVAEVLRAAAHDDIWIVRRAPFPYGTPRDLLLDDMVDEDVGIRDSAVFQAARPNDSRFVDAFLDRLYDPYSKIVYDSLIALGESNDKRAIKPILEFLLSHPEWESSVKISIKLLTGEPLEKVMEAYRSELKPAPKNKVTFKQREAAPQIKLLQEGNRIERVSAALRLAWADKPEALNALIWALKDNDSTVRAAAAQSLGAWPLMGRWTEKVLHALMESAIDSDSMVREISMVGVGQFTYGEYSAPAIEFLEKAVQNEKDPSVRAAAVYSLGGVNTTRSSKILLGFLNDPSAEVREHAVRGVNLECLPSGLEHVIKALYDPNPSVRRFAAFSVGRPKDRVAVQPLIDVLMDSDEMVRFGAVSSLGFIGAPEAIQKMKEVAEADPSEEVRERAREAIQNIENQPAEESKYPIVNWLFKLISKLKPLPEHCKG</sequence>
<dbReference type="PANTHER" id="PTHR12697:SF5">
    <property type="entry name" value="DEOXYHYPUSINE HYDROXYLASE"/>
    <property type="match status" value="1"/>
</dbReference>
<dbReference type="SUPFAM" id="SSF48371">
    <property type="entry name" value="ARM repeat"/>
    <property type="match status" value="1"/>
</dbReference>
<dbReference type="AlphaFoldDB" id="A0A7X6DQD0"/>
<proteinExistence type="predicted"/>
<keyword evidence="1" id="KW-0732">Signal</keyword>
<dbReference type="InterPro" id="IPR004155">
    <property type="entry name" value="PBS_lyase_HEAT"/>
</dbReference>
<dbReference type="PANTHER" id="PTHR12697">
    <property type="entry name" value="PBS LYASE HEAT-LIKE PROTEIN"/>
    <property type="match status" value="1"/>
</dbReference>
<comment type="caution">
    <text evidence="2">The sequence shown here is derived from an EMBL/GenBank/DDBJ whole genome shotgun (WGS) entry which is preliminary data.</text>
</comment>
<accession>A0A7X6DQD0</accession>
<feature type="signal peptide" evidence="1">
    <location>
        <begin position="1"/>
        <end position="23"/>
    </location>
</feature>
<dbReference type="Gene3D" id="1.25.10.10">
    <property type="entry name" value="Leucine-rich Repeat Variant"/>
    <property type="match status" value="4"/>
</dbReference>
<feature type="chain" id="PRO_5031289513" evidence="1">
    <location>
        <begin position="24"/>
        <end position="509"/>
    </location>
</feature>
<dbReference type="SMART" id="SM00567">
    <property type="entry name" value="EZ_HEAT"/>
    <property type="match status" value="6"/>
</dbReference>
<dbReference type="Pfam" id="PF13646">
    <property type="entry name" value="HEAT_2"/>
    <property type="match status" value="4"/>
</dbReference>
<protein>
    <submittedName>
        <fullName evidence="2">HEAT repeat domain-containing protein</fullName>
    </submittedName>
</protein>
<reference evidence="2 3" key="1">
    <citation type="journal article" date="2020" name="Nature">
        <title>Bacterial chemolithoautotrophy via manganese oxidation.</title>
        <authorList>
            <person name="Yu H."/>
            <person name="Leadbetter J.R."/>
        </authorList>
    </citation>
    <scope>NUCLEOTIDE SEQUENCE [LARGE SCALE GENOMIC DNA]</scope>
    <source>
        <strain evidence="2 3">Mn-1</strain>
    </source>
</reference>
<dbReference type="InterPro" id="IPR016024">
    <property type="entry name" value="ARM-type_fold"/>
</dbReference>